<dbReference type="Proteomes" id="UP000218944">
    <property type="component" value="Unassembled WGS sequence"/>
</dbReference>
<proteinExistence type="predicted"/>
<sequence length="480" mass="51517">MHQPHRAVDRSVRHRRAVVLGAGLTGMLAAAALAPHADEVVVVDRDDMPAGPAPRKGLPQARHAHLLWSGGARTIESLLPGTHRRWLEAGARRIALPTGLASLSPQGWLRRWPEMQYLIACTRDLLDQVVRERVLALPGVTLHPRTEPVRLLGSARGVTGVRVRDLGDGTERVLEAGLVVDATGRGSRAPRWLAELGLPEVREEVVDSGLVYATRIFRAPEGTEEFPVVHVQADSRRPGPGRTAVLVPVEDRRWLVTVSGTRGGEPTKDPALFEPFARQVRHPVIADLVAGAEPLTGVSVTRGTVNRRRFYERLAAWPAGLTVLGDAVATYNPVYGHGMSVAAHSAAALRAELTRRPLDDPRLARRVQRATGKAVDTAWALATGQDILFPGATGARPPAAAGLLRAYMDRATLTATGRPSVARALISVMTLATPATALATPDMVVAVLRGPGRRPLPGPPLTAAELAFRHARTRTPAIRP</sequence>
<accession>A0A2A2D0N2</accession>
<reference evidence="1 2" key="1">
    <citation type="submission" date="2017-08" db="EMBL/GenBank/DDBJ databases">
        <title>Genome sequence of Streptomyces albireticuli NRRL B-1670.</title>
        <authorList>
            <person name="Graham D.E."/>
            <person name="Mahan K.M."/>
            <person name="Klingeman D.M."/>
            <person name="Hettich R.L."/>
            <person name="Parry R.J."/>
            <person name="Spain J.C."/>
        </authorList>
    </citation>
    <scope>NUCLEOTIDE SEQUENCE [LARGE SCALE GENOMIC DNA]</scope>
    <source>
        <strain evidence="1 2">NRRL B-1670</strain>
    </source>
</reference>
<dbReference type="PANTHER" id="PTHR43422:SF3">
    <property type="entry name" value="THIAMINE THIAZOLE SYNTHASE"/>
    <property type="match status" value="1"/>
</dbReference>
<dbReference type="EMBL" id="NSJV01000606">
    <property type="protein sequence ID" value="PAU44892.1"/>
    <property type="molecule type" value="Genomic_DNA"/>
</dbReference>
<dbReference type="Gene3D" id="3.50.50.60">
    <property type="entry name" value="FAD/NAD(P)-binding domain"/>
    <property type="match status" value="1"/>
</dbReference>
<dbReference type="RefSeq" id="WP_095584515.1">
    <property type="nucleotide sequence ID" value="NZ_JAJQQS010000016.1"/>
</dbReference>
<keyword evidence="2" id="KW-1185">Reference proteome</keyword>
<organism evidence="1 2">
    <name type="scientific">Streptomyces albireticuli</name>
    <dbReference type="NCBI Taxonomy" id="1940"/>
    <lineage>
        <taxon>Bacteria</taxon>
        <taxon>Bacillati</taxon>
        <taxon>Actinomycetota</taxon>
        <taxon>Actinomycetes</taxon>
        <taxon>Kitasatosporales</taxon>
        <taxon>Streptomycetaceae</taxon>
        <taxon>Streptomyces</taxon>
    </lineage>
</organism>
<dbReference type="InterPro" id="IPR036188">
    <property type="entry name" value="FAD/NAD-bd_sf"/>
</dbReference>
<dbReference type="PANTHER" id="PTHR43422">
    <property type="entry name" value="THIAMINE THIAZOLE SYNTHASE"/>
    <property type="match status" value="1"/>
</dbReference>
<evidence type="ECO:0000313" key="2">
    <source>
        <dbReference type="Proteomes" id="UP000218944"/>
    </source>
</evidence>
<dbReference type="Pfam" id="PF12831">
    <property type="entry name" value="FAD_oxidored"/>
    <property type="match status" value="1"/>
</dbReference>
<protein>
    <submittedName>
        <fullName evidence="1">Pyridine nucleotide-disulfide oxidoreductase</fullName>
    </submittedName>
</protein>
<comment type="caution">
    <text evidence="1">The sequence shown here is derived from an EMBL/GenBank/DDBJ whole genome shotgun (WGS) entry which is preliminary data.</text>
</comment>
<name>A0A2A2D0N2_9ACTN</name>
<dbReference type="AlphaFoldDB" id="A0A2A2D0N2"/>
<dbReference type="SUPFAM" id="SSF51905">
    <property type="entry name" value="FAD/NAD(P)-binding domain"/>
    <property type="match status" value="1"/>
</dbReference>
<gene>
    <name evidence="1" type="ORF">CK936_32430</name>
</gene>
<evidence type="ECO:0000313" key="1">
    <source>
        <dbReference type="EMBL" id="PAU44892.1"/>
    </source>
</evidence>